<feature type="region of interest" description="Disordered" evidence="1">
    <location>
        <begin position="168"/>
        <end position="187"/>
    </location>
</feature>
<name>A0A553UZN2_9DEIO</name>
<keyword evidence="2" id="KW-0472">Membrane</keyword>
<keyword evidence="4" id="KW-1185">Reference proteome</keyword>
<evidence type="ECO:0000313" key="4">
    <source>
        <dbReference type="Proteomes" id="UP000316092"/>
    </source>
</evidence>
<feature type="transmembrane region" description="Helical" evidence="2">
    <location>
        <begin position="43"/>
        <end position="65"/>
    </location>
</feature>
<comment type="caution">
    <text evidence="3">The sequence shown here is derived from an EMBL/GenBank/DDBJ whole genome shotgun (WGS) entry which is preliminary data.</text>
</comment>
<dbReference type="PANTHER" id="PTHR23159">
    <property type="entry name" value="CENTROSOMAL PROTEIN 2"/>
    <property type="match status" value="1"/>
</dbReference>
<dbReference type="InterPro" id="IPR021435">
    <property type="entry name" value="DUF3084"/>
</dbReference>
<gene>
    <name evidence="3" type="ORF">FNU79_09505</name>
</gene>
<evidence type="ECO:0000256" key="1">
    <source>
        <dbReference type="SAM" id="MobiDB-lite"/>
    </source>
</evidence>
<organism evidence="3 4">
    <name type="scientific">Deinococcus detaillensis</name>
    <dbReference type="NCBI Taxonomy" id="2592048"/>
    <lineage>
        <taxon>Bacteria</taxon>
        <taxon>Thermotogati</taxon>
        <taxon>Deinococcota</taxon>
        <taxon>Deinococci</taxon>
        <taxon>Deinococcales</taxon>
        <taxon>Deinococcaceae</taxon>
        <taxon>Deinococcus</taxon>
    </lineage>
</organism>
<dbReference type="Proteomes" id="UP000316092">
    <property type="component" value="Unassembled WGS sequence"/>
</dbReference>
<proteinExistence type="predicted"/>
<keyword evidence="2" id="KW-1133">Transmembrane helix</keyword>
<keyword evidence="2" id="KW-0812">Transmembrane</keyword>
<evidence type="ECO:0000256" key="2">
    <source>
        <dbReference type="SAM" id="Phobius"/>
    </source>
</evidence>
<sequence>MLLGFLIFVVLLSGLVAYSADTIARKAGRKHLRLFGLRPKTTALIVAVASGMGISLASVLAFGLINRSAINNIVQADKLRVELKQLKKDVSATTADLTVAEQERDAANARVRQSKGETAAALADLTGAEDKLKTTQAARSKLQSEVSGLQGRVTELANLKRDLEAQAAKNRQALSNSQRALEDSRQRELAQAARANLLGTQIVDLDRRSASAQQDAKTAQAQAEAFQGQVQALQDQTKTLEASRAKVGTQLQAAQQSRDQATRELGALREERQTLLAGRDAALSQRNVANALRDQANVERNKATVERNKAAAERDLANQARTAATKTLNQALSARDSALQARDLAQAQRESLAAERDQLLKQRSNLTAQRDAAAQDLSSIRRELSTLQNMIGTLDSQRQNLSAANDTLKNSLSSAQANLSKLEVDYSRTNSELSANRNTDLIYSRNDLVYAGVVASVRNVPDFLKAAATAAQKQGARGTPAARLSPDARAQLDTKLRGLNTNTFVQCRAAVNVATGFPVDLNCDAKPQTVLFRRGQVIRQVSINLQRGTDNLSSQLTDLIRDTVFDLTSKGVPLEYINDLGLSDSERLDVLGKLGAQSGASAVVGLAARDDIRPGVPVDLYPVLK</sequence>
<dbReference type="RefSeq" id="WP_143720612.1">
    <property type="nucleotide sequence ID" value="NZ_VKDB01000008.1"/>
</dbReference>
<reference evidence="3 4" key="1">
    <citation type="submission" date="2019-07" db="EMBL/GenBank/DDBJ databases">
        <title>Deinococcus detaillus sp. nov., isolated from humus soil in Antarctica.</title>
        <authorList>
            <person name="Zhang K."/>
        </authorList>
    </citation>
    <scope>NUCLEOTIDE SEQUENCE [LARGE SCALE GENOMIC DNA]</scope>
    <source>
        <strain evidence="3 4">H1</strain>
    </source>
</reference>
<dbReference type="PANTHER" id="PTHR23159:SF60">
    <property type="entry name" value="SPINDLE ASSEMBLY ABNORMAL PROTEIN 4"/>
    <property type="match status" value="1"/>
</dbReference>
<dbReference type="EMBL" id="VKDB01000008">
    <property type="protein sequence ID" value="TSA85677.1"/>
    <property type="molecule type" value="Genomic_DNA"/>
</dbReference>
<evidence type="ECO:0000313" key="3">
    <source>
        <dbReference type="EMBL" id="TSA85677.1"/>
    </source>
</evidence>
<accession>A0A553UZN2</accession>
<protein>
    <submittedName>
        <fullName evidence="3">DUF3084 domain-containing protein</fullName>
    </submittedName>
</protein>
<dbReference type="Pfam" id="PF11283">
    <property type="entry name" value="DUF3084"/>
    <property type="match status" value="1"/>
</dbReference>
<dbReference type="AlphaFoldDB" id="A0A553UZN2"/>
<dbReference type="OrthoDB" id="74354at2"/>